<keyword evidence="3" id="KW-1185">Reference proteome</keyword>
<dbReference type="SUPFAM" id="SSF51161">
    <property type="entry name" value="Trimeric LpxA-like enzymes"/>
    <property type="match status" value="1"/>
</dbReference>
<accession>A0A223V753</accession>
<dbReference type="InterPro" id="IPR050179">
    <property type="entry name" value="Trans_hexapeptide_repeat"/>
</dbReference>
<dbReference type="Pfam" id="PF17836">
    <property type="entry name" value="PglD_N"/>
    <property type="match status" value="1"/>
</dbReference>
<dbReference type="InterPro" id="IPR011004">
    <property type="entry name" value="Trimer_LpxA-like_sf"/>
</dbReference>
<dbReference type="PANTHER" id="PTHR43300">
    <property type="entry name" value="ACETYLTRANSFERASE"/>
    <property type="match status" value="1"/>
</dbReference>
<gene>
    <name evidence="2" type="ORF">CJ263_12500</name>
</gene>
<keyword evidence="2" id="KW-0808">Transferase</keyword>
<dbReference type="InterPro" id="IPR020019">
    <property type="entry name" value="AcTrfase_PglD-like"/>
</dbReference>
<dbReference type="CDD" id="cd03360">
    <property type="entry name" value="LbH_AT_putative"/>
    <property type="match status" value="1"/>
</dbReference>
<evidence type="ECO:0000313" key="3">
    <source>
        <dbReference type="Proteomes" id="UP000215244"/>
    </source>
</evidence>
<dbReference type="GO" id="GO:0016740">
    <property type="term" value="F:transferase activity"/>
    <property type="evidence" value="ECO:0007669"/>
    <property type="project" value="UniProtKB-KW"/>
</dbReference>
<comment type="similarity">
    <text evidence="1">Belongs to the transferase hexapeptide repeat family.</text>
</comment>
<dbReference type="RefSeq" id="WP_094997584.1">
    <property type="nucleotide sequence ID" value="NZ_BMJL01000007.1"/>
</dbReference>
<dbReference type="Gene3D" id="2.160.10.10">
    <property type="entry name" value="Hexapeptide repeat proteins"/>
    <property type="match status" value="1"/>
</dbReference>
<dbReference type="EMBL" id="CP022957">
    <property type="protein sequence ID" value="ASV30970.1"/>
    <property type="molecule type" value="Genomic_DNA"/>
</dbReference>
<name>A0A223V753_9FLAO</name>
<dbReference type="KEGG" id="marb:CJ263_12500"/>
<sequence length="237" mass="25486">MQNIIIFGASGHGSVVLDCIEKEGKYKVVGFIDSFKKKGTIINGYPILGTEFDLPFLIDKYNIRGGIVAIGDNWIRNSMVERINKISPNFSYISVVHPSAEVGKEVQFGVGTVIMPGVIVNANSVIGNFCLLNTNSSLGHDGFMQNFSSLAPKTCTGGNLILGKYSALCLGVNVIDSITIGEHTVVGAGSLVVGNLDSNILAFGSPAKKIRIRDIGEPYMSGRKNKMDVIPLYKLEQ</sequence>
<organism evidence="2 3">
    <name type="scientific">Maribacter cobaltidurans</name>
    <dbReference type="NCBI Taxonomy" id="1178778"/>
    <lineage>
        <taxon>Bacteria</taxon>
        <taxon>Pseudomonadati</taxon>
        <taxon>Bacteroidota</taxon>
        <taxon>Flavobacteriia</taxon>
        <taxon>Flavobacteriales</taxon>
        <taxon>Flavobacteriaceae</taxon>
        <taxon>Maribacter</taxon>
    </lineage>
</organism>
<dbReference type="OrthoDB" id="9794407at2"/>
<reference evidence="2 3" key="1">
    <citation type="submission" date="2017-08" db="EMBL/GenBank/DDBJ databases">
        <title>The complete genome sequence of Maribacter sp. B1, isolated from deep-sea sediment.</title>
        <authorList>
            <person name="Wu Y.-H."/>
            <person name="Cheng H."/>
            <person name="Xu X.-W."/>
        </authorList>
    </citation>
    <scope>NUCLEOTIDE SEQUENCE [LARGE SCALE GENOMIC DNA]</scope>
    <source>
        <strain evidence="2 3">B1</strain>
    </source>
</reference>
<evidence type="ECO:0000313" key="2">
    <source>
        <dbReference type="EMBL" id="ASV30970.1"/>
    </source>
</evidence>
<dbReference type="PANTHER" id="PTHR43300:SF7">
    <property type="entry name" value="UDP-N-ACETYLBACILLOSAMINE N-ACETYLTRANSFERASE"/>
    <property type="match status" value="1"/>
</dbReference>
<dbReference type="InterPro" id="IPR041561">
    <property type="entry name" value="PglD_N"/>
</dbReference>
<evidence type="ECO:0000256" key="1">
    <source>
        <dbReference type="ARBA" id="ARBA00007274"/>
    </source>
</evidence>
<dbReference type="Gene3D" id="3.40.50.20">
    <property type="match status" value="1"/>
</dbReference>
<proteinExistence type="inferred from homology"/>
<dbReference type="Proteomes" id="UP000215244">
    <property type="component" value="Chromosome"/>
</dbReference>
<dbReference type="NCBIfam" id="TIGR03570">
    <property type="entry name" value="NeuD_NnaD"/>
    <property type="match status" value="1"/>
</dbReference>
<dbReference type="AlphaFoldDB" id="A0A223V753"/>
<protein>
    <submittedName>
        <fullName evidence="2">Transferase</fullName>
    </submittedName>
</protein>